<comment type="caution">
    <text evidence="1">The sequence shown here is derived from an EMBL/GenBank/DDBJ whole genome shotgun (WGS) entry which is preliminary data.</text>
</comment>
<dbReference type="Proteomes" id="UP000434475">
    <property type="component" value="Unassembled WGS sequence"/>
</dbReference>
<dbReference type="InterPro" id="IPR049215">
    <property type="entry name" value="DUF6809"/>
</dbReference>
<name>A0A6I2RAL5_FLAPL</name>
<sequence>MILEEMYNGRFYPCETVVADSPRFKQAVKASAALMDALSERLSKEDYALVEELREQVAIAQCEENESRFKYGFSAGLLVQQEAYAQVSQKDKE</sequence>
<organism evidence="1 2">
    <name type="scientific">Flavonifractor plautii</name>
    <name type="common">Fusobacterium plautii</name>
    <dbReference type="NCBI Taxonomy" id="292800"/>
    <lineage>
        <taxon>Bacteria</taxon>
        <taxon>Bacillati</taxon>
        <taxon>Bacillota</taxon>
        <taxon>Clostridia</taxon>
        <taxon>Eubacteriales</taxon>
        <taxon>Oscillospiraceae</taxon>
        <taxon>Flavonifractor</taxon>
    </lineage>
</organism>
<dbReference type="RefSeq" id="WP_062411599.1">
    <property type="nucleotide sequence ID" value="NZ_JANGEH010000010.1"/>
</dbReference>
<dbReference type="EMBL" id="WKPR01000055">
    <property type="protein sequence ID" value="MSB22851.1"/>
    <property type="molecule type" value="Genomic_DNA"/>
</dbReference>
<reference evidence="1 2" key="1">
    <citation type="journal article" date="2019" name="Nat. Med.">
        <title>A library of human gut bacterial isolates paired with longitudinal multiomics data enables mechanistic microbiome research.</title>
        <authorList>
            <person name="Poyet M."/>
            <person name="Groussin M."/>
            <person name="Gibbons S.M."/>
            <person name="Avila-Pacheco J."/>
            <person name="Jiang X."/>
            <person name="Kearney S.M."/>
            <person name="Perrotta A.R."/>
            <person name="Berdy B."/>
            <person name="Zhao S."/>
            <person name="Lieberman T.D."/>
            <person name="Swanson P.K."/>
            <person name="Smith M."/>
            <person name="Roesemann S."/>
            <person name="Alexander J.E."/>
            <person name="Rich S.A."/>
            <person name="Livny J."/>
            <person name="Vlamakis H."/>
            <person name="Clish C."/>
            <person name="Bullock K."/>
            <person name="Deik A."/>
            <person name="Scott J."/>
            <person name="Pierce K.A."/>
            <person name="Xavier R.J."/>
            <person name="Alm E.J."/>
        </authorList>
    </citation>
    <scope>NUCLEOTIDE SEQUENCE [LARGE SCALE GENOMIC DNA]</scope>
    <source>
        <strain evidence="1 2">BIOML-A2</strain>
    </source>
</reference>
<dbReference type="Pfam" id="PF20648">
    <property type="entry name" value="DUF6809"/>
    <property type="match status" value="1"/>
</dbReference>
<protein>
    <submittedName>
        <fullName evidence="1">Uncharacterized protein</fullName>
    </submittedName>
</protein>
<accession>A0A6I2RAL5</accession>
<proteinExistence type="predicted"/>
<evidence type="ECO:0000313" key="2">
    <source>
        <dbReference type="Proteomes" id="UP000434475"/>
    </source>
</evidence>
<dbReference type="AlphaFoldDB" id="A0A6I2RAL5"/>
<gene>
    <name evidence="1" type="ORF">GKE97_25680</name>
</gene>
<evidence type="ECO:0000313" key="1">
    <source>
        <dbReference type="EMBL" id="MSB22851.1"/>
    </source>
</evidence>